<protein>
    <submittedName>
        <fullName evidence="2">Pyrimidine dimer DNA glycosylase</fullName>
    </submittedName>
</protein>
<sequence>MTRINLIDPHELTDQHLFAEWREIKMVPAALKRSLRTKTPQSVLKSIPKEFTLNKGHVLFFYNKMQYLSERYDQLSKELMLRGYRKDLDWNPFSDYCETIPSMFFGNYVPTPNAIIIIKSRIKERIDSKPNWYKYYSKPIVESKAC</sequence>
<dbReference type="Pfam" id="PF03013">
    <property type="entry name" value="Pyr_excise"/>
    <property type="match status" value="1"/>
</dbReference>
<organism evidence="2">
    <name type="scientific">uncultured Caudovirales phage</name>
    <dbReference type="NCBI Taxonomy" id="2100421"/>
    <lineage>
        <taxon>Viruses</taxon>
        <taxon>Duplodnaviria</taxon>
        <taxon>Heunggongvirae</taxon>
        <taxon>Uroviricota</taxon>
        <taxon>Caudoviricetes</taxon>
        <taxon>Peduoviridae</taxon>
        <taxon>Maltschvirus</taxon>
        <taxon>Maltschvirus maltsch</taxon>
    </lineage>
</organism>
<proteinExistence type="predicted"/>
<gene>
    <name evidence="2" type="ORF">UFOVP84_128</name>
</gene>
<dbReference type="InterPro" id="IPR004260">
    <property type="entry name" value="Pyr-dimer_DNA_glycosylase"/>
</dbReference>
<evidence type="ECO:0000256" key="1">
    <source>
        <dbReference type="PIRSR" id="PIRSR001000-1"/>
    </source>
</evidence>
<reference evidence="2" key="1">
    <citation type="submission" date="2020-04" db="EMBL/GenBank/DDBJ databases">
        <authorList>
            <person name="Chiriac C."/>
            <person name="Salcher M."/>
            <person name="Ghai R."/>
            <person name="Kavagutti S V."/>
        </authorList>
    </citation>
    <scope>NUCLEOTIDE SEQUENCE</scope>
</reference>
<dbReference type="Gene3D" id="1.10.440.10">
    <property type="entry name" value="T4 endonuclease V"/>
    <property type="match status" value="1"/>
</dbReference>
<evidence type="ECO:0000313" key="2">
    <source>
        <dbReference type="EMBL" id="CAB4127320.1"/>
    </source>
</evidence>
<name>A0A6J5L436_9CAUD</name>
<accession>A0A6J5L436</accession>
<dbReference type="InterPro" id="IPR024796">
    <property type="entry name" value="T4_endonuc_V"/>
</dbReference>
<feature type="active site" description="Proton acceptor" evidence="1">
    <location>
        <position position="23"/>
    </location>
</feature>
<dbReference type="EMBL" id="LR796208">
    <property type="protein sequence ID" value="CAB4127320.1"/>
    <property type="molecule type" value="Genomic_DNA"/>
</dbReference>
<dbReference type="SUPFAM" id="SSF47077">
    <property type="entry name" value="T4 endonuclease V"/>
    <property type="match status" value="1"/>
</dbReference>
<dbReference type="PIRSF" id="PIRSF001000">
    <property type="entry name" value="PDG_ENDV"/>
    <property type="match status" value="1"/>
</dbReference>